<keyword evidence="3 5" id="KW-1133">Transmembrane helix</keyword>
<evidence type="ECO:0000256" key="1">
    <source>
        <dbReference type="ARBA" id="ARBA00004141"/>
    </source>
</evidence>
<evidence type="ECO:0008006" key="7">
    <source>
        <dbReference type="Google" id="ProtNLM"/>
    </source>
</evidence>
<dbReference type="NCBIfam" id="TIGR00945">
    <property type="entry name" value="tatC"/>
    <property type="match status" value="1"/>
</dbReference>
<feature type="transmembrane region" description="Helical" evidence="5">
    <location>
        <begin position="72"/>
        <end position="98"/>
    </location>
</feature>
<dbReference type="GO" id="GO:0043953">
    <property type="term" value="P:protein transport by the Tat complex"/>
    <property type="evidence" value="ECO:0007669"/>
    <property type="project" value="TreeGrafter"/>
</dbReference>
<evidence type="ECO:0000313" key="6">
    <source>
        <dbReference type="EMBL" id="KKN68836.1"/>
    </source>
</evidence>
<comment type="subcellular location">
    <subcellularLocation>
        <location evidence="1">Membrane</location>
        <topology evidence="1">Multi-pass membrane protein</topology>
    </subcellularLocation>
</comment>
<evidence type="ECO:0000256" key="4">
    <source>
        <dbReference type="ARBA" id="ARBA00023136"/>
    </source>
</evidence>
<dbReference type="PANTHER" id="PTHR30371:SF0">
    <property type="entry name" value="SEC-INDEPENDENT PROTEIN TRANSLOCASE PROTEIN TATC, CHLOROPLASTIC-RELATED"/>
    <property type="match status" value="1"/>
</dbReference>
<evidence type="ECO:0000256" key="3">
    <source>
        <dbReference type="ARBA" id="ARBA00022989"/>
    </source>
</evidence>
<evidence type="ECO:0000256" key="2">
    <source>
        <dbReference type="ARBA" id="ARBA00022692"/>
    </source>
</evidence>
<dbReference type="GO" id="GO:0033281">
    <property type="term" value="C:TAT protein transport complex"/>
    <property type="evidence" value="ECO:0007669"/>
    <property type="project" value="TreeGrafter"/>
</dbReference>
<proteinExistence type="inferred from homology"/>
<name>A0A0F9V5P3_9ZZZZ</name>
<feature type="transmembrane region" description="Helical" evidence="5">
    <location>
        <begin position="24"/>
        <end position="42"/>
    </location>
</feature>
<feature type="transmembrane region" description="Helical" evidence="5">
    <location>
        <begin position="110"/>
        <end position="137"/>
    </location>
</feature>
<reference evidence="6" key="1">
    <citation type="journal article" date="2015" name="Nature">
        <title>Complex archaea that bridge the gap between prokaryotes and eukaryotes.</title>
        <authorList>
            <person name="Spang A."/>
            <person name="Saw J.H."/>
            <person name="Jorgensen S.L."/>
            <person name="Zaremba-Niedzwiedzka K."/>
            <person name="Martijn J."/>
            <person name="Lind A.E."/>
            <person name="van Eijk R."/>
            <person name="Schleper C."/>
            <person name="Guy L."/>
            <person name="Ettema T.J."/>
        </authorList>
    </citation>
    <scope>NUCLEOTIDE SEQUENCE</scope>
</reference>
<keyword evidence="4 5" id="KW-0472">Membrane</keyword>
<sequence length="257" mass="29564">MRKGKKTPDRMTFLEHLDDLRKRIFYSFIVIILAVIPAWFFSKDIFGFLAHPVIQYLPEGEMLAFTSLTEPFMLYIKVSFLTAIFATSPFIFLQFWLFTAPGLYKKEKKYAIPFVFLTTFFFILGGAFAYLVVFPFACRFFIGMGADFRAVITVKQYFSLALRVLLGIALVFELPTLVFFLSRMGLITSRWMIKNFKYAVLAIFIIAAIITPTPDMITQSIIAGPMLALYGLSILIAFFSEKRRKKKKKKDEEDLAG</sequence>
<dbReference type="GO" id="GO:0065002">
    <property type="term" value="P:intracellular protein transmembrane transport"/>
    <property type="evidence" value="ECO:0007669"/>
    <property type="project" value="TreeGrafter"/>
</dbReference>
<dbReference type="PANTHER" id="PTHR30371">
    <property type="entry name" value="SEC-INDEPENDENT PROTEIN TRANSLOCASE PROTEIN TATC"/>
    <property type="match status" value="1"/>
</dbReference>
<accession>A0A0F9V5P3</accession>
<comment type="caution">
    <text evidence="6">The sequence shown here is derived from an EMBL/GenBank/DDBJ whole genome shotgun (WGS) entry which is preliminary data.</text>
</comment>
<gene>
    <name evidence="6" type="ORF">LCGC14_0447730</name>
</gene>
<dbReference type="HAMAP" id="MF_00902">
    <property type="entry name" value="TatC"/>
    <property type="match status" value="1"/>
</dbReference>
<keyword evidence="2 5" id="KW-0812">Transmembrane</keyword>
<dbReference type="InterPro" id="IPR002033">
    <property type="entry name" value="TatC"/>
</dbReference>
<dbReference type="PRINTS" id="PR01840">
    <property type="entry name" value="TATCFAMILY"/>
</dbReference>
<feature type="transmembrane region" description="Helical" evidence="5">
    <location>
        <begin position="217"/>
        <end position="240"/>
    </location>
</feature>
<dbReference type="EMBL" id="LAZR01000439">
    <property type="protein sequence ID" value="KKN68836.1"/>
    <property type="molecule type" value="Genomic_DNA"/>
</dbReference>
<protein>
    <recommendedName>
        <fullName evidence="7">Sec-independent protein translocase protein TatC</fullName>
    </recommendedName>
</protein>
<evidence type="ECO:0000256" key="5">
    <source>
        <dbReference type="SAM" id="Phobius"/>
    </source>
</evidence>
<feature type="transmembrane region" description="Helical" evidence="5">
    <location>
        <begin position="193"/>
        <end position="211"/>
    </location>
</feature>
<dbReference type="AlphaFoldDB" id="A0A0F9V5P3"/>
<feature type="transmembrane region" description="Helical" evidence="5">
    <location>
        <begin position="157"/>
        <end position="181"/>
    </location>
</feature>
<dbReference type="GO" id="GO:0009977">
    <property type="term" value="F:proton motive force dependent protein transmembrane transporter activity"/>
    <property type="evidence" value="ECO:0007669"/>
    <property type="project" value="TreeGrafter"/>
</dbReference>
<organism evidence="6">
    <name type="scientific">marine sediment metagenome</name>
    <dbReference type="NCBI Taxonomy" id="412755"/>
    <lineage>
        <taxon>unclassified sequences</taxon>
        <taxon>metagenomes</taxon>
        <taxon>ecological metagenomes</taxon>
    </lineage>
</organism>
<dbReference type="Pfam" id="PF00902">
    <property type="entry name" value="TatC"/>
    <property type="match status" value="1"/>
</dbReference>